<evidence type="ECO:0000313" key="7">
    <source>
        <dbReference type="EMBL" id="ABM79921.1"/>
    </source>
</evidence>
<feature type="binding site" evidence="5">
    <location>
        <position position="156"/>
    </location>
    <ligand>
        <name>dimethylallyl phosphate</name>
        <dbReference type="ChEBI" id="CHEBI:88052"/>
    </ligand>
</feature>
<dbReference type="InterPro" id="IPR004507">
    <property type="entry name" value="UbiX-like"/>
</dbReference>
<evidence type="ECO:0000259" key="6">
    <source>
        <dbReference type="Pfam" id="PF02441"/>
    </source>
</evidence>
<feature type="binding site" evidence="5">
    <location>
        <begin position="14"/>
        <end position="16"/>
    </location>
    <ligand>
        <name>FMN</name>
        <dbReference type="ChEBI" id="CHEBI:58210"/>
    </ligand>
</feature>
<dbReference type="GeneID" id="4782713"/>
<evidence type="ECO:0000256" key="4">
    <source>
        <dbReference type="ARBA" id="ARBA00022679"/>
    </source>
</evidence>
<dbReference type="EC" id="2.5.1.129" evidence="5"/>
<dbReference type="PANTHER" id="PTHR43374">
    <property type="entry name" value="FLAVIN PRENYLTRANSFERASE"/>
    <property type="match status" value="1"/>
</dbReference>
<comment type="caution">
    <text evidence="5">Lacks conserved residue(s) required for the propagation of feature annotation.</text>
</comment>
<feature type="binding site" evidence="5">
    <location>
        <position position="40"/>
    </location>
    <ligand>
        <name>FMN</name>
        <dbReference type="ChEBI" id="CHEBI:58210"/>
    </ligand>
</feature>
<sequence>MLLRGRRVLVAITGASGVIYGARLVAHLAKRGLLEAVIYTPSALIVAREEGIDLEKFIKGLGVPAYLSTRLDAPYASSSRAPWAMVVAPCSMKTLAALAHGYSDNLVTRAALAVLRLGRKLVLVVRETPLGKAELRNMLLAAENGAIILPAAPAFYTRPRTLSDIVDFVVGKILDVLGIEHSLYQRWRGYSNSSSPK</sequence>
<organism evidence="7 8">
    <name type="scientific">Hyperthermus butylicus (strain DSM 5456 / JCM 9403 / PLM1-5)</name>
    <dbReference type="NCBI Taxonomy" id="415426"/>
    <lineage>
        <taxon>Archaea</taxon>
        <taxon>Thermoproteota</taxon>
        <taxon>Thermoprotei</taxon>
        <taxon>Desulfurococcales</taxon>
        <taxon>Pyrodictiaceae</taxon>
        <taxon>Hyperthermus</taxon>
    </lineage>
</organism>
<dbReference type="GO" id="GO:0016831">
    <property type="term" value="F:carboxy-lyase activity"/>
    <property type="evidence" value="ECO:0007669"/>
    <property type="project" value="TreeGrafter"/>
</dbReference>
<dbReference type="EMBL" id="CP000493">
    <property type="protein sequence ID" value="ABM79921.1"/>
    <property type="molecule type" value="Genomic_DNA"/>
</dbReference>
<dbReference type="STRING" id="415426.Hbut_0043"/>
<dbReference type="GO" id="GO:0106141">
    <property type="term" value="F:flavin prenyltransferase activity"/>
    <property type="evidence" value="ECO:0007669"/>
    <property type="project" value="UniProtKB-EC"/>
</dbReference>
<feature type="binding site" evidence="5">
    <location>
        <begin position="91"/>
        <end position="94"/>
    </location>
    <ligand>
        <name>FMN</name>
        <dbReference type="ChEBI" id="CHEBI:58210"/>
    </ligand>
</feature>
<dbReference type="RefSeq" id="WP_011821238.1">
    <property type="nucleotide sequence ID" value="NC_008818.1"/>
</dbReference>
<feature type="binding site" evidence="5">
    <location>
        <position position="172"/>
    </location>
    <ligand>
        <name>dimethylallyl phosphate</name>
        <dbReference type="ChEBI" id="CHEBI:88052"/>
    </ligand>
</feature>
<comment type="catalytic activity">
    <reaction evidence="5">
        <text>dimethylallyl phosphate + FMNH2 = prenylated FMNH2 + phosphate</text>
        <dbReference type="Rhea" id="RHEA:37743"/>
        <dbReference type="ChEBI" id="CHEBI:43474"/>
        <dbReference type="ChEBI" id="CHEBI:57618"/>
        <dbReference type="ChEBI" id="CHEBI:87467"/>
        <dbReference type="ChEBI" id="CHEBI:88052"/>
        <dbReference type="EC" id="2.5.1.129"/>
    </reaction>
</comment>
<dbReference type="HAMAP" id="MF_01984">
    <property type="entry name" value="ubiX_pad"/>
    <property type="match status" value="1"/>
</dbReference>
<keyword evidence="3 5" id="KW-0288">FMN</keyword>
<gene>
    <name evidence="5" type="primary">ubiX</name>
    <name evidence="7" type="ordered locus">Hbut_0043</name>
</gene>
<dbReference type="InterPro" id="IPR003382">
    <property type="entry name" value="Flavoprotein"/>
</dbReference>
<dbReference type="KEGG" id="hbu:Hbut_0043"/>
<evidence type="ECO:0000256" key="5">
    <source>
        <dbReference type="HAMAP-Rule" id="MF_01984"/>
    </source>
</evidence>
<reference evidence="7 8" key="1">
    <citation type="journal article" date="2007" name="Archaea">
        <title>The genome of Hyperthermus butylicus: a sulfur-reducing, peptide fermenting, neutrophilic Crenarchaeote growing up to 108 degrees C.</title>
        <authorList>
            <person name="Brugger K."/>
            <person name="Chen L."/>
            <person name="Stark M."/>
            <person name="Zibat A."/>
            <person name="Redder P."/>
            <person name="Ruepp A."/>
            <person name="Awayez M."/>
            <person name="She Q."/>
            <person name="Garrett R.A."/>
            <person name="Klenk H.P."/>
        </authorList>
    </citation>
    <scope>NUCLEOTIDE SEQUENCE [LARGE SCALE GENOMIC DNA]</scope>
    <source>
        <strain evidence="8">DSM 5456 / JCM 9403 / PLM1-5</strain>
    </source>
</reference>
<keyword evidence="8" id="KW-1185">Reference proteome</keyword>
<dbReference type="Pfam" id="PF02441">
    <property type="entry name" value="Flavoprotein"/>
    <property type="match status" value="1"/>
</dbReference>
<dbReference type="NCBIfam" id="TIGR00421">
    <property type="entry name" value="ubiX_pad"/>
    <property type="match status" value="1"/>
</dbReference>
<evidence type="ECO:0000256" key="2">
    <source>
        <dbReference type="ARBA" id="ARBA00022630"/>
    </source>
</evidence>
<evidence type="ECO:0000256" key="3">
    <source>
        <dbReference type="ARBA" id="ARBA00022643"/>
    </source>
</evidence>
<dbReference type="AlphaFoldDB" id="A2BIW0"/>
<comment type="function">
    <text evidence="5">Flavin prenyltransferase that catalyzes the synthesis of the prenylated FMN cofactor (prenyl-FMN) for 4-hydroxy-3-polyprenylbenzoic acid decarboxylase UbiD. The prenyltransferase is metal-independent and links a dimethylallyl moiety from dimethylallyl monophosphate (DMAP) to the flavin N5 and C6 atoms of FMN.</text>
</comment>
<dbReference type="SUPFAM" id="SSF52507">
    <property type="entry name" value="Homo-oligomeric flavin-containing Cys decarboxylases, HFCD"/>
    <property type="match status" value="1"/>
</dbReference>
<dbReference type="EnsemblBacteria" id="ABM79921">
    <property type="protein sequence ID" value="ABM79921"/>
    <property type="gene ID" value="Hbut_0043"/>
</dbReference>
<name>A2BIW0_HYPBU</name>
<dbReference type="eggNOG" id="arCOG01703">
    <property type="taxonomic scope" value="Archaea"/>
</dbReference>
<keyword evidence="1 5" id="KW-0637">Prenyltransferase</keyword>
<keyword evidence="7" id="KW-0456">Lyase</keyword>
<dbReference type="Gene3D" id="3.40.50.1950">
    <property type="entry name" value="Flavin prenyltransferase-like"/>
    <property type="match status" value="1"/>
</dbReference>
<proteinExistence type="inferred from homology"/>
<protein>
    <recommendedName>
        <fullName evidence="5">Flavin prenyltransferase UbiX</fullName>
        <ecNumber evidence="5">2.5.1.129</ecNumber>
    </recommendedName>
</protein>
<dbReference type="OrthoDB" id="9540at2157"/>
<dbReference type="PANTHER" id="PTHR43374:SF1">
    <property type="entry name" value="FLAVIN PRENYLTRANSFERASE PAD1, MITOCHONDRIAL"/>
    <property type="match status" value="1"/>
</dbReference>
<dbReference type="InterPro" id="IPR036551">
    <property type="entry name" value="Flavin_trans-like"/>
</dbReference>
<evidence type="ECO:0000313" key="8">
    <source>
        <dbReference type="Proteomes" id="UP000002593"/>
    </source>
</evidence>
<comment type="similarity">
    <text evidence="5">Belongs to the UbiX/PAD1 family.</text>
</comment>
<evidence type="ECO:0000256" key="1">
    <source>
        <dbReference type="ARBA" id="ARBA00022602"/>
    </source>
</evidence>
<dbReference type="HOGENOM" id="CLU_074522_0_1_2"/>
<keyword evidence="2 5" id="KW-0285">Flavoprotein</keyword>
<feature type="binding site" evidence="5">
    <location>
        <position position="126"/>
    </location>
    <ligand>
        <name>FMN</name>
        <dbReference type="ChEBI" id="CHEBI:58210"/>
    </ligand>
</feature>
<keyword evidence="4 5" id="KW-0808">Transferase</keyword>
<accession>A2BIW0</accession>
<dbReference type="Proteomes" id="UP000002593">
    <property type="component" value="Chromosome"/>
</dbReference>
<feature type="domain" description="Flavoprotein" evidence="6">
    <location>
        <begin position="7"/>
        <end position="177"/>
    </location>
</feature>